<evidence type="ECO:0000256" key="6">
    <source>
        <dbReference type="SAM" id="Phobius"/>
    </source>
</evidence>
<feature type="transmembrane region" description="Helical" evidence="6">
    <location>
        <begin position="501"/>
        <end position="522"/>
    </location>
</feature>
<comment type="caution">
    <text evidence="7">The sequence shown here is derived from an EMBL/GenBank/DDBJ whole genome shotgun (WGS) entry which is preliminary data.</text>
</comment>
<evidence type="ECO:0000256" key="1">
    <source>
        <dbReference type="ARBA" id="ARBA00004141"/>
    </source>
</evidence>
<evidence type="ECO:0000256" key="3">
    <source>
        <dbReference type="ARBA" id="ARBA00022989"/>
    </source>
</evidence>
<dbReference type="InterPro" id="IPR002523">
    <property type="entry name" value="MgTranspt_CorA/ZnTranspt_ZntB"/>
</dbReference>
<evidence type="ECO:0000313" key="8">
    <source>
        <dbReference type="Proteomes" id="UP001172155"/>
    </source>
</evidence>
<organism evidence="7 8">
    <name type="scientific">Schizothecium vesticola</name>
    <dbReference type="NCBI Taxonomy" id="314040"/>
    <lineage>
        <taxon>Eukaryota</taxon>
        <taxon>Fungi</taxon>
        <taxon>Dikarya</taxon>
        <taxon>Ascomycota</taxon>
        <taxon>Pezizomycotina</taxon>
        <taxon>Sordariomycetes</taxon>
        <taxon>Sordariomycetidae</taxon>
        <taxon>Sordariales</taxon>
        <taxon>Schizotheciaceae</taxon>
        <taxon>Schizothecium</taxon>
    </lineage>
</organism>
<proteinExistence type="predicted"/>
<evidence type="ECO:0000313" key="7">
    <source>
        <dbReference type="EMBL" id="KAK0738640.1"/>
    </source>
</evidence>
<evidence type="ECO:0000256" key="5">
    <source>
        <dbReference type="SAM" id="MobiDB-lite"/>
    </source>
</evidence>
<dbReference type="Gene3D" id="1.20.58.340">
    <property type="entry name" value="Magnesium transport protein CorA, transmembrane region"/>
    <property type="match status" value="1"/>
</dbReference>
<sequence length="657" mass="74895">MSHHTESLSAPALTGRGRGEEALGGRGTGSRREIPRPTSHHLDPCCEVIRAEDKSRNDTMVLFTPYLLWETMANWLKECKSIEDANRLASTRPYVGVHDSIEDNFYAELCGHHQQSHGLYKMARNALRSSTNRFHHITKLARTRGGAVGRILFHAAKFAVLMISFEDDGLIRENLFGNPPLHPRRSFHQAFCKYADFIPNTEELDKKQVVYKATAPVPSDIDRAPLTSALPRILMVNQLWLFVLDKNTVITAFPQQICDRLGVEGKREVASAHDLVLIIFDICCRVFYENVDFPDRQPLVSYILLSREMAARRELSRLARRVWETYDSPDNTEIAEAHKDLLNINPEAGLLRQAECVLHDLKIIRHIKSAQQKMLKQFHLQMAKMVVPVVDLEGGDTSRLRSFVDVRRTIGNVAHDETLSGKERSAELWILGCADDFEVFFEEQCQRLDSIHCAAELCLSKIRESGVEIKELLDSKHAYACIISAWESAANSIKLANQGKLIILFSVLSIIFLPLSFMGSLFGMNAVDYSLGFETFGHELRWIFGLSAIVIVIALLLAFDKGSLALVLYCWSVPTKWIATRAAMYEPGVFQGMRDHRRLDKRRVRKLREIKEELERVRQARDANLFWRRVTEEQEKRKAKREAEKLKETEGCPKEGV</sequence>
<dbReference type="GO" id="GO:0046873">
    <property type="term" value="F:metal ion transmembrane transporter activity"/>
    <property type="evidence" value="ECO:0007669"/>
    <property type="project" value="InterPro"/>
</dbReference>
<feature type="compositionally biased region" description="Basic and acidic residues" evidence="5">
    <location>
        <begin position="30"/>
        <end position="40"/>
    </location>
</feature>
<feature type="region of interest" description="Disordered" evidence="5">
    <location>
        <begin position="1"/>
        <end position="40"/>
    </location>
</feature>
<reference evidence="7" key="1">
    <citation type="submission" date="2023-06" db="EMBL/GenBank/DDBJ databases">
        <title>Genome-scale phylogeny and comparative genomics of the fungal order Sordariales.</title>
        <authorList>
            <consortium name="Lawrence Berkeley National Laboratory"/>
            <person name="Hensen N."/>
            <person name="Bonometti L."/>
            <person name="Westerberg I."/>
            <person name="Brannstrom I.O."/>
            <person name="Guillou S."/>
            <person name="Cros-Aarteil S."/>
            <person name="Calhoun S."/>
            <person name="Haridas S."/>
            <person name="Kuo A."/>
            <person name="Mondo S."/>
            <person name="Pangilinan J."/>
            <person name="Riley R."/>
            <person name="LaButti K."/>
            <person name="Andreopoulos B."/>
            <person name="Lipzen A."/>
            <person name="Chen C."/>
            <person name="Yanf M."/>
            <person name="Daum C."/>
            <person name="Ng V."/>
            <person name="Clum A."/>
            <person name="Steindorff A."/>
            <person name="Ohm R."/>
            <person name="Martin F."/>
            <person name="Silar P."/>
            <person name="Natvig D."/>
            <person name="Lalanne C."/>
            <person name="Gautier V."/>
            <person name="Ament-velasquez S.L."/>
            <person name="Kruys A."/>
            <person name="Hutchinson M.I."/>
            <person name="Powell A.J."/>
            <person name="Barry K."/>
            <person name="Miller A.N."/>
            <person name="Grigoriev I.V."/>
            <person name="Debuchy R."/>
            <person name="Gladieux P."/>
            <person name="Thoren M.H."/>
            <person name="Johannesson H."/>
        </authorList>
    </citation>
    <scope>NUCLEOTIDE SEQUENCE</scope>
    <source>
        <strain evidence="7">SMH3187-1</strain>
    </source>
</reference>
<dbReference type="GO" id="GO:0016020">
    <property type="term" value="C:membrane"/>
    <property type="evidence" value="ECO:0007669"/>
    <property type="project" value="UniProtKB-SubCell"/>
</dbReference>
<comment type="subcellular location">
    <subcellularLocation>
        <location evidence="1">Membrane</location>
        <topology evidence="1">Multi-pass membrane protein</topology>
    </subcellularLocation>
</comment>
<dbReference type="SUPFAM" id="SSF144083">
    <property type="entry name" value="Magnesium transport protein CorA, transmembrane region"/>
    <property type="match status" value="1"/>
</dbReference>
<dbReference type="InterPro" id="IPR045863">
    <property type="entry name" value="CorA_TM1_TM2"/>
</dbReference>
<dbReference type="InterPro" id="IPR050829">
    <property type="entry name" value="CorA_MIT"/>
</dbReference>
<name>A0AA40BQP5_9PEZI</name>
<dbReference type="PANTHER" id="PTHR47685:SF1">
    <property type="entry name" value="MAGNESIUM TRANSPORT PROTEIN CORA"/>
    <property type="match status" value="1"/>
</dbReference>
<keyword evidence="2 6" id="KW-0812">Transmembrane</keyword>
<dbReference type="EMBL" id="JAUKUD010000007">
    <property type="protein sequence ID" value="KAK0738640.1"/>
    <property type="molecule type" value="Genomic_DNA"/>
</dbReference>
<accession>A0AA40BQP5</accession>
<keyword evidence="3 6" id="KW-1133">Transmembrane helix</keyword>
<dbReference type="AlphaFoldDB" id="A0AA40BQP5"/>
<protein>
    <submittedName>
        <fullName evidence="7">Uncharacterized protein</fullName>
    </submittedName>
</protein>
<gene>
    <name evidence="7" type="ORF">B0T18DRAFT_394889</name>
</gene>
<evidence type="ECO:0000256" key="2">
    <source>
        <dbReference type="ARBA" id="ARBA00022692"/>
    </source>
</evidence>
<dbReference type="PANTHER" id="PTHR47685">
    <property type="entry name" value="MAGNESIUM TRANSPORT PROTEIN CORA"/>
    <property type="match status" value="1"/>
</dbReference>
<evidence type="ECO:0000256" key="4">
    <source>
        <dbReference type="ARBA" id="ARBA00023136"/>
    </source>
</evidence>
<dbReference type="Proteomes" id="UP001172155">
    <property type="component" value="Unassembled WGS sequence"/>
</dbReference>
<feature type="transmembrane region" description="Helical" evidence="6">
    <location>
        <begin position="542"/>
        <end position="559"/>
    </location>
</feature>
<feature type="region of interest" description="Disordered" evidence="5">
    <location>
        <begin position="632"/>
        <end position="657"/>
    </location>
</feature>
<dbReference type="Pfam" id="PF01544">
    <property type="entry name" value="CorA"/>
    <property type="match status" value="1"/>
</dbReference>
<keyword evidence="4 6" id="KW-0472">Membrane</keyword>
<keyword evidence="8" id="KW-1185">Reference proteome</keyword>